<feature type="compositionally biased region" description="Low complexity" evidence="6">
    <location>
        <begin position="151"/>
        <end position="187"/>
    </location>
</feature>
<dbReference type="Gene3D" id="3.30.730.10">
    <property type="entry name" value="AP2/ERF domain"/>
    <property type="match status" value="1"/>
</dbReference>
<accession>A0AAV9BE39</accession>
<comment type="subcellular location">
    <subcellularLocation>
        <location evidence="1">Nucleus</location>
    </subcellularLocation>
</comment>
<dbReference type="PANTHER" id="PTHR31190:SF473">
    <property type="entry name" value="OS05G0437100 PROTEIN"/>
    <property type="match status" value="1"/>
</dbReference>
<proteinExistence type="predicted"/>
<evidence type="ECO:0000256" key="2">
    <source>
        <dbReference type="ARBA" id="ARBA00023015"/>
    </source>
</evidence>
<sequence>MHVQAFRFKVAKRGDLDGCERRRGEEEEEEEVTVVGLPPAPPTAMEVFSGLGRAREMSAMVSALTRVVSGERDDDGGDHNVEDWVSAFACGGGGVGGVKREREEGGGGGVGGGVWPEEAMRFSRGYVDFRGSCGGESSSSFVGEQQQQQNPSLSTFTPTETSTTSLQSPSPSSAVESPSAHQQQQQHQQRRRYRGVRQRPWGKWAAEIRDPHKAARVWLGTFDTAEAAARAYDEAALRFRGNRAKLNFPEDAHLRPVPPPPPVTVPTTTHYGVPPGGQTLLTAPALGDYVEYSRLLLQQQQPTSLLDQMVFGSSSSSAAATVGGFPLFYGMGVDVDQIRRTGGGGGSDFLEGDWAESGGRYQNPPPPPATD</sequence>
<evidence type="ECO:0000256" key="3">
    <source>
        <dbReference type="ARBA" id="ARBA00023125"/>
    </source>
</evidence>
<dbReference type="FunFam" id="3.30.730.10:FF:000001">
    <property type="entry name" value="Ethylene-responsive transcription factor 2"/>
    <property type="match status" value="1"/>
</dbReference>
<dbReference type="CDD" id="cd00018">
    <property type="entry name" value="AP2"/>
    <property type="match status" value="1"/>
</dbReference>
<feature type="compositionally biased region" description="Basic residues" evidence="6">
    <location>
        <begin position="188"/>
        <end position="197"/>
    </location>
</feature>
<reference evidence="8" key="1">
    <citation type="journal article" date="2023" name="Nat. Commun.">
        <title>Diploid and tetraploid genomes of Acorus and the evolution of monocots.</title>
        <authorList>
            <person name="Ma L."/>
            <person name="Liu K.W."/>
            <person name="Li Z."/>
            <person name="Hsiao Y.Y."/>
            <person name="Qi Y."/>
            <person name="Fu T."/>
            <person name="Tang G.D."/>
            <person name="Zhang D."/>
            <person name="Sun W.H."/>
            <person name="Liu D.K."/>
            <person name="Li Y."/>
            <person name="Chen G.Z."/>
            <person name="Liu X.D."/>
            <person name="Liao X.Y."/>
            <person name="Jiang Y.T."/>
            <person name="Yu X."/>
            <person name="Hao Y."/>
            <person name="Huang J."/>
            <person name="Zhao X.W."/>
            <person name="Ke S."/>
            <person name="Chen Y.Y."/>
            <person name="Wu W.L."/>
            <person name="Hsu J.L."/>
            <person name="Lin Y.F."/>
            <person name="Huang M.D."/>
            <person name="Li C.Y."/>
            <person name="Huang L."/>
            <person name="Wang Z.W."/>
            <person name="Zhao X."/>
            <person name="Zhong W.Y."/>
            <person name="Peng D.H."/>
            <person name="Ahmad S."/>
            <person name="Lan S."/>
            <person name="Zhang J.S."/>
            <person name="Tsai W.C."/>
            <person name="Van de Peer Y."/>
            <person name="Liu Z.J."/>
        </authorList>
    </citation>
    <scope>NUCLEOTIDE SEQUENCE</scope>
    <source>
        <strain evidence="8">SCP</strain>
    </source>
</reference>
<gene>
    <name evidence="8" type="ORF">QJS04_geneDACA001796</name>
</gene>
<feature type="region of interest" description="Disordered" evidence="6">
    <location>
        <begin position="97"/>
        <end position="116"/>
    </location>
</feature>
<dbReference type="Pfam" id="PF00847">
    <property type="entry name" value="AP2"/>
    <property type="match status" value="1"/>
</dbReference>
<dbReference type="GO" id="GO:0003677">
    <property type="term" value="F:DNA binding"/>
    <property type="evidence" value="ECO:0007669"/>
    <property type="project" value="UniProtKB-KW"/>
</dbReference>
<dbReference type="GO" id="GO:0003700">
    <property type="term" value="F:DNA-binding transcription factor activity"/>
    <property type="evidence" value="ECO:0007669"/>
    <property type="project" value="InterPro"/>
</dbReference>
<keyword evidence="5" id="KW-0539">Nucleus</keyword>
<dbReference type="SUPFAM" id="SSF54171">
    <property type="entry name" value="DNA-binding domain"/>
    <property type="match status" value="1"/>
</dbReference>
<keyword evidence="4" id="KW-0804">Transcription</keyword>
<dbReference type="PRINTS" id="PR00367">
    <property type="entry name" value="ETHRSPELEMNT"/>
</dbReference>
<comment type="caution">
    <text evidence="8">The sequence shown here is derived from an EMBL/GenBank/DDBJ whole genome shotgun (WGS) entry which is preliminary data.</text>
</comment>
<organism evidence="8 9">
    <name type="scientific">Acorus gramineus</name>
    <name type="common">Dwarf sweet flag</name>
    <dbReference type="NCBI Taxonomy" id="55184"/>
    <lineage>
        <taxon>Eukaryota</taxon>
        <taxon>Viridiplantae</taxon>
        <taxon>Streptophyta</taxon>
        <taxon>Embryophyta</taxon>
        <taxon>Tracheophyta</taxon>
        <taxon>Spermatophyta</taxon>
        <taxon>Magnoliopsida</taxon>
        <taxon>Liliopsida</taxon>
        <taxon>Acoraceae</taxon>
        <taxon>Acorus</taxon>
    </lineage>
</organism>
<feature type="region of interest" description="Disordered" evidence="6">
    <location>
        <begin position="340"/>
        <end position="371"/>
    </location>
</feature>
<evidence type="ECO:0000256" key="4">
    <source>
        <dbReference type="ARBA" id="ARBA00023163"/>
    </source>
</evidence>
<keyword evidence="9" id="KW-1185">Reference proteome</keyword>
<dbReference type="InterPro" id="IPR016177">
    <property type="entry name" value="DNA-bd_dom_sf"/>
</dbReference>
<feature type="domain" description="AP2/ERF" evidence="7">
    <location>
        <begin position="192"/>
        <end position="249"/>
    </location>
</feature>
<feature type="region of interest" description="Disordered" evidence="6">
    <location>
        <begin position="19"/>
        <end position="39"/>
    </location>
</feature>
<evidence type="ECO:0000256" key="6">
    <source>
        <dbReference type="SAM" id="MobiDB-lite"/>
    </source>
</evidence>
<feature type="compositionally biased region" description="Polar residues" evidence="6">
    <location>
        <begin position="136"/>
        <end position="150"/>
    </location>
</feature>
<dbReference type="PROSITE" id="PS51032">
    <property type="entry name" value="AP2_ERF"/>
    <property type="match status" value="1"/>
</dbReference>
<reference evidence="8" key="2">
    <citation type="submission" date="2023-06" db="EMBL/GenBank/DDBJ databases">
        <authorList>
            <person name="Ma L."/>
            <person name="Liu K.-W."/>
            <person name="Li Z."/>
            <person name="Hsiao Y.-Y."/>
            <person name="Qi Y."/>
            <person name="Fu T."/>
            <person name="Tang G."/>
            <person name="Zhang D."/>
            <person name="Sun W.-H."/>
            <person name="Liu D.-K."/>
            <person name="Li Y."/>
            <person name="Chen G.-Z."/>
            <person name="Liu X.-D."/>
            <person name="Liao X.-Y."/>
            <person name="Jiang Y.-T."/>
            <person name="Yu X."/>
            <person name="Hao Y."/>
            <person name="Huang J."/>
            <person name="Zhao X.-W."/>
            <person name="Ke S."/>
            <person name="Chen Y.-Y."/>
            <person name="Wu W.-L."/>
            <person name="Hsu J.-L."/>
            <person name="Lin Y.-F."/>
            <person name="Huang M.-D."/>
            <person name="Li C.-Y."/>
            <person name="Huang L."/>
            <person name="Wang Z.-W."/>
            <person name="Zhao X."/>
            <person name="Zhong W.-Y."/>
            <person name="Peng D.-H."/>
            <person name="Ahmad S."/>
            <person name="Lan S."/>
            <person name="Zhang J.-S."/>
            <person name="Tsai W.-C."/>
            <person name="Van De Peer Y."/>
            <person name="Liu Z.-J."/>
        </authorList>
    </citation>
    <scope>NUCLEOTIDE SEQUENCE</scope>
    <source>
        <strain evidence="8">SCP</strain>
        <tissue evidence="8">Leaves</tissue>
    </source>
</reference>
<keyword evidence="3" id="KW-0238">DNA-binding</keyword>
<evidence type="ECO:0000259" key="7">
    <source>
        <dbReference type="PROSITE" id="PS51032"/>
    </source>
</evidence>
<dbReference type="EMBL" id="JAUJYN010000003">
    <property type="protein sequence ID" value="KAK1274905.1"/>
    <property type="molecule type" value="Genomic_DNA"/>
</dbReference>
<evidence type="ECO:0000313" key="9">
    <source>
        <dbReference type="Proteomes" id="UP001179952"/>
    </source>
</evidence>
<evidence type="ECO:0000313" key="8">
    <source>
        <dbReference type="EMBL" id="KAK1274905.1"/>
    </source>
</evidence>
<evidence type="ECO:0000256" key="1">
    <source>
        <dbReference type="ARBA" id="ARBA00004123"/>
    </source>
</evidence>
<keyword evidence="2" id="KW-0805">Transcription regulation</keyword>
<dbReference type="SMART" id="SM00380">
    <property type="entry name" value="AP2"/>
    <property type="match status" value="1"/>
</dbReference>
<evidence type="ECO:0000256" key="5">
    <source>
        <dbReference type="ARBA" id="ARBA00023242"/>
    </source>
</evidence>
<dbReference type="InterPro" id="IPR001471">
    <property type="entry name" value="AP2/ERF_dom"/>
</dbReference>
<dbReference type="PANTHER" id="PTHR31190">
    <property type="entry name" value="DNA-BINDING DOMAIN"/>
    <property type="match status" value="1"/>
</dbReference>
<dbReference type="GO" id="GO:0005634">
    <property type="term" value="C:nucleus"/>
    <property type="evidence" value="ECO:0007669"/>
    <property type="project" value="UniProtKB-SubCell"/>
</dbReference>
<dbReference type="GO" id="GO:0009873">
    <property type="term" value="P:ethylene-activated signaling pathway"/>
    <property type="evidence" value="ECO:0007669"/>
    <property type="project" value="InterPro"/>
</dbReference>
<dbReference type="Proteomes" id="UP001179952">
    <property type="component" value="Unassembled WGS sequence"/>
</dbReference>
<dbReference type="InterPro" id="IPR036955">
    <property type="entry name" value="AP2/ERF_dom_sf"/>
</dbReference>
<name>A0AAV9BE39_ACOGR</name>
<protein>
    <submittedName>
        <fullName evidence="8">Ethylene-responsive transcription factor ERF110</fullName>
    </submittedName>
</protein>
<dbReference type="InterPro" id="IPR044808">
    <property type="entry name" value="ERF_plant"/>
</dbReference>
<dbReference type="AlphaFoldDB" id="A0AAV9BE39"/>
<feature type="region of interest" description="Disordered" evidence="6">
    <location>
        <begin position="136"/>
        <end position="198"/>
    </location>
</feature>